<dbReference type="InterPro" id="IPR008391">
    <property type="entry name" value="AXE1_dom"/>
</dbReference>
<dbReference type="AlphaFoldDB" id="A0A4V6KT76"/>
<dbReference type="InterPro" id="IPR029058">
    <property type="entry name" value="AB_hydrolase_fold"/>
</dbReference>
<gene>
    <name evidence="2" type="ORF">NCTC11429_03958</name>
</gene>
<reference evidence="2 3" key="1">
    <citation type="submission" date="2019-05" db="EMBL/GenBank/DDBJ databases">
        <authorList>
            <consortium name="Pathogen Informatics"/>
        </authorList>
    </citation>
    <scope>NUCLEOTIDE SEQUENCE [LARGE SCALE GENOMIC DNA]</scope>
    <source>
        <strain evidence="2 3">NCTC11429</strain>
    </source>
</reference>
<evidence type="ECO:0000313" key="3">
    <source>
        <dbReference type="Proteomes" id="UP000308196"/>
    </source>
</evidence>
<organism evidence="2 3">
    <name type="scientific">Sphingobacterium thalpophilum</name>
    <dbReference type="NCBI Taxonomy" id="259"/>
    <lineage>
        <taxon>Bacteria</taxon>
        <taxon>Pseudomonadati</taxon>
        <taxon>Bacteroidota</taxon>
        <taxon>Sphingobacteriia</taxon>
        <taxon>Sphingobacteriales</taxon>
        <taxon>Sphingobacteriaceae</taxon>
        <taxon>Sphingobacterium</taxon>
    </lineage>
</organism>
<dbReference type="Pfam" id="PF05448">
    <property type="entry name" value="AXE1"/>
    <property type="match status" value="1"/>
</dbReference>
<dbReference type="SUPFAM" id="SSF53474">
    <property type="entry name" value="alpha/beta-Hydrolases"/>
    <property type="match status" value="1"/>
</dbReference>
<evidence type="ECO:0000259" key="1">
    <source>
        <dbReference type="Pfam" id="PF05448"/>
    </source>
</evidence>
<dbReference type="EMBL" id="LR590484">
    <property type="protein sequence ID" value="VTR49808.1"/>
    <property type="molecule type" value="Genomic_DNA"/>
</dbReference>
<dbReference type="PANTHER" id="PTHR22946:SF8">
    <property type="entry name" value="ACETYL XYLAN ESTERASE DOMAIN-CONTAINING PROTEIN"/>
    <property type="match status" value="1"/>
</dbReference>
<dbReference type="PANTHER" id="PTHR22946">
    <property type="entry name" value="DIENELACTONE HYDROLASE DOMAIN-CONTAINING PROTEIN-RELATED"/>
    <property type="match status" value="1"/>
</dbReference>
<dbReference type="GeneID" id="78464582"/>
<accession>A0A4V6KT76</accession>
<sequence>MNNCKIYFFLLMIVMGQQIKAQTALPQVLQIPEEIDPVKVSLESRADELLNRLSLHGDVDAAAVMDAIRSNLNLTHAGETYLDMQIVKSLDRGTYTIHNLIFQSLPGVYVPANLYVPKGKGPFPAILNSHGHWPPGRRSEIVQRTAQILASNGYVCLSMDAMGSGERGRMHQHEYHGANLGSLLLDLGTPLMGVQLLENQRAIDLLCSLDYVDKDQIGATGASGGGNQTMWLAAVEPRVRAAVPVVSVGTFRSYIMNSNCVCELHPKGLLHFEEGQLLQTMAPKAVKIITALRDGNAAFNVHQMLKSYRLAKLSYEEQGLGDKLDYALFDEPHSYTDAMNETMVQWFNKSFNYRTSSTVDISLVQLLDTSSLSVLQHGVERNKIITIPQFIQREFGASEKHLFSEARLDAASCRTALRQLLSSTEPDTFRAVKSLEPSKGWQRLLLETAQGQLIPVLLKKPSGEGKNIYVVFPSQGKEALSAADMDRLLCTGDGVAVVDLYGLGERASATGDRIDGALPRFHTLSRSLLWLGQTMMGLWADEIRLVSDYMQQHYPAHQLIVQADRETAVAALVSSSLAPRQNKLQLRHLLISYLPGPSGGLDNYNMAVHIPGILRWGDIPLLLALSSDDVYIDDLLSWAGNACSDRDNKELVEKVNAYKRKLHMGGTLQINE</sequence>
<feature type="domain" description="Acetyl xylan esterase" evidence="1">
    <location>
        <begin position="95"/>
        <end position="246"/>
    </location>
</feature>
<dbReference type="RefSeq" id="WP_160169512.1">
    <property type="nucleotide sequence ID" value="NZ_LR590484.1"/>
</dbReference>
<dbReference type="Gene3D" id="3.40.50.1820">
    <property type="entry name" value="alpha/beta hydrolase"/>
    <property type="match status" value="2"/>
</dbReference>
<dbReference type="InterPro" id="IPR050261">
    <property type="entry name" value="FrsA_esterase"/>
</dbReference>
<name>A0A4V6KT76_9SPHI</name>
<dbReference type="GO" id="GO:0016787">
    <property type="term" value="F:hydrolase activity"/>
    <property type="evidence" value="ECO:0007669"/>
    <property type="project" value="UniProtKB-KW"/>
</dbReference>
<dbReference type="Proteomes" id="UP000308196">
    <property type="component" value="Chromosome"/>
</dbReference>
<dbReference type="KEGG" id="stha:NCTC11429_03958"/>
<evidence type="ECO:0000313" key="2">
    <source>
        <dbReference type="EMBL" id="VTR49808.1"/>
    </source>
</evidence>
<dbReference type="STRING" id="1123265.GCA_000686625_04194"/>
<protein>
    <submittedName>
        <fullName evidence="2">Predicted dienelactone hydrolase</fullName>
    </submittedName>
</protein>
<keyword evidence="2" id="KW-0378">Hydrolase</keyword>
<proteinExistence type="predicted"/>